<keyword evidence="2" id="KW-0812">Transmembrane</keyword>
<dbReference type="RefSeq" id="WP_044248904.1">
    <property type="nucleotide sequence ID" value="NZ_ASRX01000074.1"/>
</dbReference>
<reference evidence="3 4" key="1">
    <citation type="submission" date="2013-05" db="EMBL/GenBank/DDBJ databases">
        <title>Genome assembly of Chondromyces apiculatus DSM 436.</title>
        <authorList>
            <person name="Sharma G."/>
            <person name="Khatri I."/>
            <person name="Kaur C."/>
            <person name="Mayilraj S."/>
            <person name="Subramanian S."/>
        </authorList>
    </citation>
    <scope>NUCLEOTIDE SEQUENCE [LARGE SCALE GENOMIC DNA]</scope>
    <source>
        <strain evidence="3 4">DSM 436</strain>
    </source>
</reference>
<keyword evidence="2" id="KW-0472">Membrane</keyword>
<feature type="transmembrane region" description="Helical" evidence="2">
    <location>
        <begin position="233"/>
        <end position="252"/>
    </location>
</feature>
<evidence type="ECO:0000256" key="1">
    <source>
        <dbReference type="SAM" id="MobiDB-lite"/>
    </source>
</evidence>
<protein>
    <submittedName>
        <fullName evidence="3">Uncharacterized protein</fullName>
    </submittedName>
</protein>
<evidence type="ECO:0000313" key="3">
    <source>
        <dbReference type="EMBL" id="EYF01658.1"/>
    </source>
</evidence>
<proteinExistence type="predicted"/>
<keyword evidence="2" id="KW-1133">Transmembrane helix</keyword>
<comment type="caution">
    <text evidence="3">The sequence shown here is derived from an EMBL/GenBank/DDBJ whole genome shotgun (WGS) entry which is preliminary data.</text>
</comment>
<feature type="transmembrane region" description="Helical" evidence="2">
    <location>
        <begin position="317"/>
        <end position="336"/>
    </location>
</feature>
<name>A0A017SXI1_9BACT</name>
<dbReference type="AlphaFoldDB" id="A0A017SXI1"/>
<dbReference type="Proteomes" id="UP000019678">
    <property type="component" value="Unassembled WGS sequence"/>
</dbReference>
<evidence type="ECO:0000313" key="4">
    <source>
        <dbReference type="Proteomes" id="UP000019678"/>
    </source>
</evidence>
<gene>
    <name evidence="3" type="ORF">CAP_7863</name>
</gene>
<feature type="region of interest" description="Disordered" evidence="1">
    <location>
        <begin position="85"/>
        <end position="114"/>
    </location>
</feature>
<dbReference type="EMBL" id="ASRX01000074">
    <property type="protein sequence ID" value="EYF01658.1"/>
    <property type="molecule type" value="Genomic_DNA"/>
</dbReference>
<keyword evidence="4" id="KW-1185">Reference proteome</keyword>
<sequence>MNEYTRREEVRATFIASAILVICIALAVFRLVRVEGRLVPDPSARRQAQESEARVGTATRCVTAATQSADAVKYFGKFADQMKMGVPLPPPEDPRVRRQPNRRAPPAPPLAPWSGTAEQLHKQARAVTACREHTLAGLGAPRPDLDPIWKTFTDVEALQAPSAGDKTAEDKAARQLYETVKPLLQPDALQPLVKVTQEVEARTKTDSERDKARAATAVVREPLPEGLLNRRTAVSLGVGLTVIALLVSYLSVRVASMRRLGTLVPLRDAARTGSPGAQTAAILKAAAAHNGGEPGLVIGSAVGGLLAALLKPADADLFVAGVMAGLLIGLAIQWAIRIGMGARKWRARAAELSEIEKPAIPIVLVMSDVHPGLEGKFIEYLRSLSPEEAASAVEKLASQAEERILASAEAQRAALHAQAAANAGYPM</sequence>
<accession>A0A017SXI1</accession>
<dbReference type="OrthoDB" id="5493243at2"/>
<evidence type="ECO:0000256" key="2">
    <source>
        <dbReference type="SAM" id="Phobius"/>
    </source>
</evidence>
<organism evidence="3 4">
    <name type="scientific">Chondromyces apiculatus DSM 436</name>
    <dbReference type="NCBI Taxonomy" id="1192034"/>
    <lineage>
        <taxon>Bacteria</taxon>
        <taxon>Pseudomonadati</taxon>
        <taxon>Myxococcota</taxon>
        <taxon>Polyangia</taxon>
        <taxon>Polyangiales</taxon>
        <taxon>Polyangiaceae</taxon>
        <taxon>Chondromyces</taxon>
    </lineage>
</organism>
<feature type="transmembrane region" description="Helical" evidence="2">
    <location>
        <begin position="12"/>
        <end position="32"/>
    </location>
</feature>